<evidence type="ECO:0000313" key="2">
    <source>
        <dbReference type="EMBL" id="RND01172.1"/>
    </source>
</evidence>
<keyword evidence="1" id="KW-0812">Transmembrane</keyword>
<proteinExistence type="predicted"/>
<sequence length="75" mass="8761">MVLLWQLSLFISMVTLILGIEKKSWILLLISTITFLPIAYYFSGANDVWKFVGITPIILLILTILMWFIKKKTWV</sequence>
<reference evidence="2 3" key="1">
    <citation type="journal article" date="2014" name="Int. J. Syst. Evol. Microbiol.">
        <title>Lysinibacillus halotolerans sp. nov., isolated from saline-alkaline soil.</title>
        <authorList>
            <person name="Kong D."/>
            <person name="Wang Y."/>
            <person name="Zhao B."/>
            <person name="Li Y."/>
            <person name="Song J."/>
            <person name="Zhai Y."/>
            <person name="Zhang C."/>
            <person name="Wang H."/>
            <person name="Chen X."/>
            <person name="Zhao B."/>
            <person name="Ruan Z."/>
        </authorList>
    </citation>
    <scope>NUCLEOTIDE SEQUENCE [LARGE SCALE GENOMIC DNA]</scope>
    <source>
        <strain evidence="2 3">MCCC 1A12703</strain>
    </source>
</reference>
<dbReference type="OrthoDB" id="2892502at2"/>
<protein>
    <submittedName>
        <fullName evidence="2">Uncharacterized protein</fullName>
    </submittedName>
</protein>
<evidence type="ECO:0000313" key="3">
    <source>
        <dbReference type="Proteomes" id="UP000279909"/>
    </source>
</evidence>
<dbReference type="Proteomes" id="UP000279909">
    <property type="component" value="Unassembled WGS sequence"/>
</dbReference>
<dbReference type="AlphaFoldDB" id="A0A3M8HFH0"/>
<evidence type="ECO:0000256" key="1">
    <source>
        <dbReference type="SAM" id="Phobius"/>
    </source>
</evidence>
<feature type="transmembrane region" description="Helical" evidence="1">
    <location>
        <begin position="25"/>
        <end position="42"/>
    </location>
</feature>
<keyword evidence="1" id="KW-0472">Membrane</keyword>
<organism evidence="2 3">
    <name type="scientific">Lysinibacillus halotolerans</name>
    <dbReference type="NCBI Taxonomy" id="1368476"/>
    <lineage>
        <taxon>Bacteria</taxon>
        <taxon>Bacillati</taxon>
        <taxon>Bacillota</taxon>
        <taxon>Bacilli</taxon>
        <taxon>Bacillales</taxon>
        <taxon>Bacillaceae</taxon>
        <taxon>Lysinibacillus</taxon>
    </lineage>
</organism>
<keyword evidence="3" id="KW-1185">Reference proteome</keyword>
<gene>
    <name evidence="2" type="ORF">EC501_02675</name>
</gene>
<feature type="transmembrane region" description="Helical" evidence="1">
    <location>
        <begin position="48"/>
        <end position="69"/>
    </location>
</feature>
<dbReference type="EMBL" id="RHLQ01000003">
    <property type="protein sequence ID" value="RND01172.1"/>
    <property type="molecule type" value="Genomic_DNA"/>
</dbReference>
<name>A0A3M8HFH0_9BACI</name>
<keyword evidence="1" id="KW-1133">Transmembrane helix</keyword>
<accession>A0A3M8HFH0</accession>
<dbReference type="RefSeq" id="WP_122970740.1">
    <property type="nucleotide sequence ID" value="NZ_RHLQ01000003.1"/>
</dbReference>
<comment type="caution">
    <text evidence="2">The sequence shown here is derived from an EMBL/GenBank/DDBJ whole genome shotgun (WGS) entry which is preliminary data.</text>
</comment>